<name>A0AAW3MY07_9BURK</name>
<dbReference type="Proteomes" id="UP000056453">
    <property type="component" value="Unassembled WGS sequence"/>
</dbReference>
<dbReference type="InterPro" id="IPR027417">
    <property type="entry name" value="P-loop_NTPase"/>
</dbReference>
<protein>
    <submittedName>
        <fullName evidence="2">Plasmid partition protein A</fullName>
    </submittedName>
</protein>
<dbReference type="PANTHER" id="PTHR13696:SF52">
    <property type="entry name" value="PARA FAMILY PROTEIN CT_582"/>
    <property type="match status" value="1"/>
</dbReference>
<evidence type="ECO:0000259" key="1">
    <source>
        <dbReference type="Pfam" id="PF13614"/>
    </source>
</evidence>
<evidence type="ECO:0000313" key="2">
    <source>
        <dbReference type="EMBL" id="KVP97877.1"/>
    </source>
</evidence>
<evidence type="ECO:0000313" key="3">
    <source>
        <dbReference type="Proteomes" id="UP000056453"/>
    </source>
</evidence>
<feature type="domain" description="AAA" evidence="1">
    <location>
        <begin position="119"/>
        <end position="282"/>
    </location>
</feature>
<dbReference type="EMBL" id="LPBJ01000047">
    <property type="protein sequence ID" value="KVP97877.1"/>
    <property type="molecule type" value="Genomic_DNA"/>
</dbReference>
<dbReference type="SUPFAM" id="SSF52540">
    <property type="entry name" value="P-loop containing nucleoside triphosphate hydrolases"/>
    <property type="match status" value="1"/>
</dbReference>
<proteinExistence type="predicted"/>
<dbReference type="Pfam" id="PF13614">
    <property type="entry name" value="AAA_31"/>
    <property type="match status" value="1"/>
</dbReference>
<organism evidence="2 3">
    <name type="scientific">Burkholderia ubonensis</name>
    <dbReference type="NCBI Taxonomy" id="101571"/>
    <lineage>
        <taxon>Bacteria</taxon>
        <taxon>Pseudomonadati</taxon>
        <taxon>Pseudomonadota</taxon>
        <taxon>Betaproteobacteria</taxon>
        <taxon>Burkholderiales</taxon>
        <taxon>Burkholderiaceae</taxon>
        <taxon>Burkholderia</taxon>
        <taxon>Burkholderia cepacia complex</taxon>
    </lineage>
</organism>
<keyword evidence="3" id="KW-1185">Reference proteome</keyword>
<dbReference type="AlphaFoldDB" id="A0AAW3MY07"/>
<sequence>MTVMSELPVLDREVSLTSLVDFSENLTSLVFSLRNKILAPQPRKNAPTFTSTQIAEICGIDRARLHYLANKEGGTLPPGEVSSNGRNRIFTLKEAREWIQQVSQIKRSPLLETGVAQGKVIVSSNFKGGSCKTTTTMCLAQGLSLLGRKVLVVDLDPQASLTELCGLYAEKEIVQEDTVLPAILVPEDFSLVDVIQDTYWDGIDVIPAHPSLFEAEFHLPAKVSKNPGFKFWTLLRDALTPLRSMYDYIILDSAPSLSYLTLNGLMAADAMVMPLVPESLDFISSASFWNLFADMGKTFTERDGDKKFDFVSVLLTKVDYSSTSSAPVVRSWVNRAYGDWLSATEVPASSVMSSGALKISTVYDITKWAGGMKTLERVREPLDQYCRWLDNFYSEKWEMAQ</sequence>
<dbReference type="PANTHER" id="PTHR13696">
    <property type="entry name" value="P-LOOP CONTAINING NUCLEOSIDE TRIPHOSPHATE HYDROLASE"/>
    <property type="match status" value="1"/>
</dbReference>
<accession>A0AAW3MY07</accession>
<gene>
    <name evidence="2" type="ORF">WJ96_04725</name>
</gene>
<dbReference type="InterPro" id="IPR025669">
    <property type="entry name" value="AAA_dom"/>
</dbReference>
<reference evidence="2 3" key="1">
    <citation type="submission" date="2015-11" db="EMBL/GenBank/DDBJ databases">
        <title>Expanding the genomic diversity of Burkholderia species for the development of highly accurate diagnostics.</title>
        <authorList>
            <person name="Sahl J."/>
            <person name="Keim P."/>
            <person name="Wagner D."/>
        </authorList>
    </citation>
    <scope>NUCLEOTIDE SEQUENCE [LARGE SCALE GENOMIC DNA]</scope>
    <source>
        <strain evidence="2 3">MSMB1808WGS</strain>
    </source>
</reference>
<dbReference type="RefSeq" id="WP_059924698.1">
    <property type="nucleotide sequence ID" value="NZ_LPBG01000047.1"/>
</dbReference>
<comment type="caution">
    <text evidence="2">The sequence shown here is derived from an EMBL/GenBank/DDBJ whole genome shotgun (WGS) entry which is preliminary data.</text>
</comment>
<dbReference type="CDD" id="cd02042">
    <property type="entry name" value="ParAB_family"/>
    <property type="match status" value="1"/>
</dbReference>
<dbReference type="InterPro" id="IPR050678">
    <property type="entry name" value="DNA_Partitioning_ATPase"/>
</dbReference>
<dbReference type="Gene3D" id="3.40.50.300">
    <property type="entry name" value="P-loop containing nucleotide triphosphate hydrolases"/>
    <property type="match status" value="1"/>
</dbReference>